<dbReference type="InterPro" id="IPR000160">
    <property type="entry name" value="GGDEF_dom"/>
</dbReference>
<dbReference type="PANTHER" id="PTHR45138:SF9">
    <property type="entry name" value="DIGUANYLATE CYCLASE DGCM-RELATED"/>
    <property type="match status" value="1"/>
</dbReference>
<dbReference type="InterPro" id="IPR043128">
    <property type="entry name" value="Rev_trsase/Diguanyl_cyclase"/>
</dbReference>
<comment type="caution">
    <text evidence="5">The sequence shown here is derived from an EMBL/GenBank/DDBJ whole genome shotgun (WGS) entry which is preliminary data.</text>
</comment>
<dbReference type="GeneID" id="97239345"/>
<keyword evidence="3" id="KW-1133">Transmembrane helix</keyword>
<keyword evidence="3" id="KW-0472">Membrane</keyword>
<protein>
    <recommendedName>
        <fullName evidence="1">diguanylate cyclase</fullName>
        <ecNumber evidence="1">2.7.7.65</ecNumber>
    </recommendedName>
</protein>
<feature type="domain" description="GGDEF" evidence="4">
    <location>
        <begin position="256"/>
        <end position="390"/>
    </location>
</feature>
<dbReference type="CDD" id="cd01949">
    <property type="entry name" value="GGDEF"/>
    <property type="match status" value="1"/>
</dbReference>
<dbReference type="EC" id="2.7.7.65" evidence="1"/>
<dbReference type="GO" id="GO:0052621">
    <property type="term" value="F:diguanylate cyclase activity"/>
    <property type="evidence" value="ECO:0007669"/>
    <property type="project" value="UniProtKB-EC"/>
</dbReference>
<feature type="transmembrane region" description="Helical" evidence="3">
    <location>
        <begin position="64"/>
        <end position="84"/>
    </location>
</feature>
<dbReference type="RefSeq" id="WP_062764187.1">
    <property type="nucleotide sequence ID" value="NZ_CP121043.1"/>
</dbReference>
<gene>
    <name evidence="5" type="ORF">AUP44_05265</name>
</gene>
<reference evidence="5 6" key="1">
    <citation type="submission" date="2015-12" db="EMBL/GenBank/DDBJ databases">
        <title>Genome sequence of Tistrella mobilis MCCC 1A02139.</title>
        <authorList>
            <person name="Lu L."/>
            <person name="Lai Q."/>
            <person name="Shao Z."/>
            <person name="Qian P."/>
        </authorList>
    </citation>
    <scope>NUCLEOTIDE SEQUENCE [LARGE SCALE GENOMIC DNA]</scope>
    <source>
        <strain evidence="5 6">MCCC 1A02139</strain>
    </source>
</reference>
<dbReference type="NCBIfam" id="TIGR00254">
    <property type="entry name" value="GGDEF"/>
    <property type="match status" value="1"/>
</dbReference>
<dbReference type="GO" id="GO:0005886">
    <property type="term" value="C:plasma membrane"/>
    <property type="evidence" value="ECO:0007669"/>
    <property type="project" value="TreeGrafter"/>
</dbReference>
<evidence type="ECO:0000256" key="1">
    <source>
        <dbReference type="ARBA" id="ARBA00012528"/>
    </source>
</evidence>
<dbReference type="PROSITE" id="PS50887">
    <property type="entry name" value="GGDEF"/>
    <property type="match status" value="1"/>
</dbReference>
<dbReference type="SMART" id="SM00267">
    <property type="entry name" value="GGDEF"/>
    <property type="match status" value="1"/>
</dbReference>
<accession>A0A161R3L4</accession>
<proteinExistence type="predicted"/>
<feature type="transmembrane region" description="Helical" evidence="3">
    <location>
        <begin position="196"/>
        <end position="219"/>
    </location>
</feature>
<evidence type="ECO:0000313" key="5">
    <source>
        <dbReference type="EMBL" id="KYO52397.1"/>
    </source>
</evidence>
<feature type="transmembrane region" description="Helical" evidence="3">
    <location>
        <begin position="158"/>
        <end position="184"/>
    </location>
</feature>
<evidence type="ECO:0000256" key="2">
    <source>
        <dbReference type="ARBA" id="ARBA00034247"/>
    </source>
</evidence>
<keyword evidence="3" id="KW-0812">Transmembrane</keyword>
<dbReference type="FunFam" id="3.30.70.270:FF:000001">
    <property type="entry name" value="Diguanylate cyclase domain protein"/>
    <property type="match status" value="1"/>
</dbReference>
<dbReference type="InterPro" id="IPR050469">
    <property type="entry name" value="Diguanylate_Cyclase"/>
</dbReference>
<evidence type="ECO:0000256" key="3">
    <source>
        <dbReference type="SAM" id="Phobius"/>
    </source>
</evidence>
<dbReference type="EMBL" id="LPZR01000156">
    <property type="protein sequence ID" value="KYO52397.1"/>
    <property type="molecule type" value="Genomic_DNA"/>
</dbReference>
<dbReference type="AlphaFoldDB" id="A0A161R3L4"/>
<dbReference type="Gene3D" id="3.30.70.270">
    <property type="match status" value="1"/>
</dbReference>
<dbReference type="GO" id="GO:0043709">
    <property type="term" value="P:cell adhesion involved in single-species biofilm formation"/>
    <property type="evidence" value="ECO:0007669"/>
    <property type="project" value="TreeGrafter"/>
</dbReference>
<dbReference type="SUPFAM" id="SSF55073">
    <property type="entry name" value="Nucleotide cyclase"/>
    <property type="match status" value="1"/>
</dbReference>
<organism evidence="5 6">
    <name type="scientific">Tistrella mobilis</name>
    <dbReference type="NCBI Taxonomy" id="171437"/>
    <lineage>
        <taxon>Bacteria</taxon>
        <taxon>Pseudomonadati</taxon>
        <taxon>Pseudomonadota</taxon>
        <taxon>Alphaproteobacteria</taxon>
        <taxon>Geminicoccales</taxon>
        <taxon>Geminicoccaceae</taxon>
        <taxon>Tistrella</taxon>
    </lineage>
</organism>
<dbReference type="OrthoDB" id="9812260at2"/>
<name>A0A161R3L4_9PROT</name>
<dbReference type="Pfam" id="PF00990">
    <property type="entry name" value="GGDEF"/>
    <property type="match status" value="1"/>
</dbReference>
<feature type="transmembrane region" description="Helical" evidence="3">
    <location>
        <begin position="96"/>
        <end position="112"/>
    </location>
</feature>
<feature type="transmembrane region" description="Helical" evidence="3">
    <location>
        <begin position="12"/>
        <end position="29"/>
    </location>
</feature>
<feature type="transmembrane region" description="Helical" evidence="3">
    <location>
        <begin position="36"/>
        <end position="58"/>
    </location>
</feature>
<dbReference type="InterPro" id="IPR029787">
    <property type="entry name" value="Nucleotide_cyclase"/>
</dbReference>
<dbReference type="PANTHER" id="PTHR45138">
    <property type="entry name" value="REGULATORY COMPONENTS OF SENSORY TRANSDUCTION SYSTEM"/>
    <property type="match status" value="1"/>
</dbReference>
<sequence length="391" mass="41924">MPLDPDTLLASSMFINASGAIVFSLFWLADRRLPELALWAVGYVLLTLGLLGMMFLSAARYPPALEGGAVFVLCGLSPACFWLGTRYFDRIRPVRWGPALVAGVAPGLHYAVGMTLGWPPTSVVSVTLLLLAVLYALDTHVLVRGIGRDPALPGSWPVSRTVVAACVALYCLSFLVSALVTWWGGGSESDAEAASVVIVSVVDNLLGVISCIATAGMLWERARADLARDARIDPLTGLFNRRGLQDGARRWLTRNRPLAVMIADLDRFKRINDAHGHAGGDLVLATFAHLIRDVCPAEDSLLARIGGEEFVILLRHADPDAARGVADRLRRAVENGSFLVGGERLAITVSIGLAFPAADDTDLTPALERADRALYAAKHGGRNRVEELAEA</sequence>
<dbReference type="GO" id="GO:1902201">
    <property type="term" value="P:negative regulation of bacterial-type flagellum-dependent cell motility"/>
    <property type="evidence" value="ECO:0007669"/>
    <property type="project" value="TreeGrafter"/>
</dbReference>
<evidence type="ECO:0000259" key="4">
    <source>
        <dbReference type="PROSITE" id="PS50887"/>
    </source>
</evidence>
<evidence type="ECO:0000313" key="6">
    <source>
        <dbReference type="Proteomes" id="UP000075787"/>
    </source>
</evidence>
<comment type="catalytic activity">
    <reaction evidence="2">
        <text>2 GTP = 3',3'-c-di-GMP + 2 diphosphate</text>
        <dbReference type="Rhea" id="RHEA:24898"/>
        <dbReference type="ChEBI" id="CHEBI:33019"/>
        <dbReference type="ChEBI" id="CHEBI:37565"/>
        <dbReference type="ChEBI" id="CHEBI:58805"/>
        <dbReference type="EC" id="2.7.7.65"/>
    </reaction>
</comment>
<feature type="transmembrane region" description="Helical" evidence="3">
    <location>
        <begin position="118"/>
        <end position="137"/>
    </location>
</feature>
<dbReference type="Proteomes" id="UP000075787">
    <property type="component" value="Unassembled WGS sequence"/>
</dbReference>